<dbReference type="PROSITE" id="PS50297">
    <property type="entry name" value="ANK_REP_REGION"/>
    <property type="match status" value="1"/>
</dbReference>
<dbReference type="GO" id="GO:0085020">
    <property type="term" value="P:protein K6-linked ubiquitination"/>
    <property type="evidence" value="ECO:0007669"/>
    <property type="project" value="TreeGrafter"/>
</dbReference>
<feature type="region of interest" description="Disordered" evidence="4">
    <location>
        <begin position="127"/>
        <end position="149"/>
    </location>
</feature>
<reference evidence="6" key="1">
    <citation type="journal article" date="2011" name="Proc. Natl. Acad. Sci. U.S.A.">
        <title>Obligate biotrophy features unraveled by the genomic analysis of rust fungi.</title>
        <authorList>
            <person name="Duplessis S."/>
            <person name="Cuomo C.A."/>
            <person name="Lin Y.-C."/>
            <person name="Aerts A."/>
            <person name="Tisserant E."/>
            <person name="Veneault-Fourrey C."/>
            <person name="Joly D.L."/>
            <person name="Hacquard S."/>
            <person name="Amselem J."/>
            <person name="Cantarel B.L."/>
            <person name="Chiu R."/>
            <person name="Coutinho P.M."/>
            <person name="Feau N."/>
            <person name="Field M."/>
            <person name="Frey P."/>
            <person name="Gelhaye E."/>
            <person name="Goldberg J."/>
            <person name="Grabherr M.G."/>
            <person name="Kodira C.D."/>
            <person name="Kohler A."/>
            <person name="Kuees U."/>
            <person name="Lindquist E.A."/>
            <person name="Lucas S.M."/>
            <person name="Mago R."/>
            <person name="Mauceli E."/>
            <person name="Morin E."/>
            <person name="Murat C."/>
            <person name="Pangilinan J.L."/>
            <person name="Park R."/>
            <person name="Pearson M."/>
            <person name="Quesneville H."/>
            <person name="Rouhier N."/>
            <person name="Sakthikumar S."/>
            <person name="Salamov A.A."/>
            <person name="Schmutz J."/>
            <person name="Selles B."/>
            <person name="Shapiro H."/>
            <person name="Tanguay P."/>
            <person name="Tuskan G.A."/>
            <person name="Henrissat B."/>
            <person name="Van de Peer Y."/>
            <person name="Rouze P."/>
            <person name="Ellis J.G."/>
            <person name="Dodds P.N."/>
            <person name="Schein J.E."/>
            <person name="Zhong S."/>
            <person name="Hamelin R.C."/>
            <person name="Grigoriev I.V."/>
            <person name="Szabo L.J."/>
            <person name="Martin F."/>
        </authorList>
    </citation>
    <scope>NUCLEOTIDE SEQUENCE [LARGE SCALE GENOMIC DNA]</scope>
    <source>
        <strain evidence="6">98AG31 / pathotype 3-4-7</strain>
    </source>
</reference>
<dbReference type="PANTHER" id="PTHR24171:SF8">
    <property type="entry name" value="BRCA1-ASSOCIATED RING DOMAIN PROTEIN 1"/>
    <property type="match status" value="1"/>
</dbReference>
<dbReference type="HOGENOM" id="CLU_078327_1_0_1"/>
<dbReference type="PANTHER" id="PTHR24171">
    <property type="entry name" value="ANKYRIN REPEAT DOMAIN-CONTAINING PROTEIN 39-RELATED"/>
    <property type="match status" value="1"/>
</dbReference>
<keyword evidence="2 3" id="KW-0040">ANK repeat</keyword>
<evidence type="ECO:0000256" key="2">
    <source>
        <dbReference type="ARBA" id="ARBA00023043"/>
    </source>
</evidence>
<dbReference type="AlphaFoldDB" id="F4R4P5"/>
<accession>F4R4P5</accession>
<dbReference type="RefSeq" id="XP_007403782.1">
    <property type="nucleotide sequence ID" value="XM_007403720.1"/>
</dbReference>
<organism evidence="6">
    <name type="scientific">Melampsora larici-populina (strain 98AG31 / pathotype 3-4-7)</name>
    <name type="common">Poplar leaf rust fungus</name>
    <dbReference type="NCBI Taxonomy" id="747676"/>
    <lineage>
        <taxon>Eukaryota</taxon>
        <taxon>Fungi</taxon>
        <taxon>Dikarya</taxon>
        <taxon>Basidiomycota</taxon>
        <taxon>Pucciniomycotina</taxon>
        <taxon>Pucciniomycetes</taxon>
        <taxon>Pucciniales</taxon>
        <taxon>Melampsoraceae</taxon>
        <taxon>Melampsora</taxon>
    </lineage>
</organism>
<gene>
    <name evidence="5" type="ORF">MELLADRAFT_101421</name>
</gene>
<dbReference type="SMART" id="SM00248">
    <property type="entry name" value="ANK"/>
    <property type="match status" value="3"/>
</dbReference>
<feature type="repeat" description="ANK" evidence="3">
    <location>
        <begin position="40"/>
        <end position="72"/>
    </location>
</feature>
<dbReference type="Proteomes" id="UP000001072">
    <property type="component" value="Unassembled WGS sequence"/>
</dbReference>
<evidence type="ECO:0000313" key="6">
    <source>
        <dbReference type="Proteomes" id="UP000001072"/>
    </source>
</evidence>
<dbReference type="InParanoid" id="F4R4P5"/>
<evidence type="ECO:0000256" key="4">
    <source>
        <dbReference type="SAM" id="MobiDB-lite"/>
    </source>
</evidence>
<dbReference type="STRING" id="747676.F4R4P5"/>
<protein>
    <submittedName>
        <fullName evidence="5">Uncharacterized protein</fullName>
    </submittedName>
</protein>
<dbReference type="EMBL" id="GL883090">
    <property type="protein sequence ID" value="EGG12844.1"/>
    <property type="molecule type" value="Genomic_DNA"/>
</dbReference>
<dbReference type="SUPFAM" id="SSF48403">
    <property type="entry name" value="Ankyrin repeat"/>
    <property type="match status" value="1"/>
</dbReference>
<dbReference type="KEGG" id="mlr:MELLADRAFT_101421"/>
<dbReference type="InterPro" id="IPR036770">
    <property type="entry name" value="Ankyrin_rpt-contain_sf"/>
</dbReference>
<dbReference type="OrthoDB" id="19174at2759"/>
<keyword evidence="6" id="KW-1185">Reference proteome</keyword>
<sequence>MVNLNHDERKNIWVAASDGDLERVKELVESGISPMIADENTYTPLHAAVSWNHHSILNYLISKGGNINITDEDGDTPLFSVEDLETAKYVIELGGNPFHRNTSGLTAAEHLEEEYPEISQYLQTLTGEPITGSSSSAGQPSERNSDPTNLMTSDLLERVKEIMTDAESRGVTENDPEVNERLRQIVTETVEGSVGIGRLIGSNGNSNGFDLPPSMGANNLETVLEGEEVDEDQLNLDDSNKRPRL</sequence>
<dbReference type="Gene3D" id="1.25.40.20">
    <property type="entry name" value="Ankyrin repeat-containing domain"/>
    <property type="match status" value="1"/>
</dbReference>
<evidence type="ECO:0000256" key="1">
    <source>
        <dbReference type="ARBA" id="ARBA00022737"/>
    </source>
</evidence>
<dbReference type="FunCoup" id="F4R4P5">
    <property type="interactions" value="14"/>
</dbReference>
<dbReference type="Pfam" id="PF12796">
    <property type="entry name" value="Ank_2"/>
    <property type="match status" value="1"/>
</dbReference>
<dbReference type="VEuPathDB" id="FungiDB:MELLADRAFT_101421"/>
<dbReference type="InterPro" id="IPR002110">
    <property type="entry name" value="Ankyrin_rpt"/>
</dbReference>
<dbReference type="eggNOG" id="KOG0504">
    <property type="taxonomic scope" value="Eukaryota"/>
</dbReference>
<keyword evidence="1" id="KW-0677">Repeat</keyword>
<evidence type="ECO:0000313" key="5">
    <source>
        <dbReference type="EMBL" id="EGG12844.1"/>
    </source>
</evidence>
<name>F4R4P5_MELLP</name>
<dbReference type="GeneID" id="18921360"/>
<dbReference type="GO" id="GO:0004842">
    <property type="term" value="F:ubiquitin-protein transferase activity"/>
    <property type="evidence" value="ECO:0007669"/>
    <property type="project" value="TreeGrafter"/>
</dbReference>
<evidence type="ECO:0000256" key="3">
    <source>
        <dbReference type="PROSITE-ProRule" id="PRU00023"/>
    </source>
</evidence>
<proteinExistence type="predicted"/>
<dbReference type="PROSITE" id="PS50088">
    <property type="entry name" value="ANK_REPEAT"/>
    <property type="match status" value="1"/>
</dbReference>